<dbReference type="EMBL" id="JAAOIV010000004">
    <property type="protein sequence ID" value="NHN55644.1"/>
    <property type="molecule type" value="Genomic_DNA"/>
</dbReference>
<proteinExistence type="inferred from homology"/>
<dbReference type="InterPro" id="IPR016181">
    <property type="entry name" value="Acyl_CoA_acyltransferase"/>
</dbReference>
<protein>
    <submittedName>
        <fullName evidence="5">GNAT family N-acetyltransferase</fullName>
    </submittedName>
</protein>
<gene>
    <name evidence="5" type="ORF">G9U51_07600</name>
</gene>
<dbReference type="SUPFAM" id="SSF55729">
    <property type="entry name" value="Acyl-CoA N-acyltransferases (Nat)"/>
    <property type="match status" value="1"/>
</dbReference>
<evidence type="ECO:0000313" key="5">
    <source>
        <dbReference type="EMBL" id="NHN55644.1"/>
    </source>
</evidence>
<dbReference type="Gene3D" id="3.40.630.30">
    <property type="match status" value="1"/>
</dbReference>
<comment type="caution">
    <text evidence="5">The sequence shown here is derived from an EMBL/GenBank/DDBJ whole genome shotgun (WGS) entry which is preliminary data.</text>
</comment>
<dbReference type="RefSeq" id="WP_166195547.1">
    <property type="nucleotide sequence ID" value="NZ_JAAOIV010000004.1"/>
</dbReference>
<dbReference type="AlphaFoldDB" id="A0A967B096"/>
<dbReference type="Pfam" id="PF13302">
    <property type="entry name" value="Acetyltransf_3"/>
    <property type="match status" value="1"/>
</dbReference>
<dbReference type="InterPro" id="IPR051531">
    <property type="entry name" value="N-acetyltransferase"/>
</dbReference>
<organism evidence="5 6">
    <name type="scientific">Metallococcus carri</name>
    <dbReference type="NCBI Taxonomy" id="1656884"/>
    <lineage>
        <taxon>Bacteria</taxon>
        <taxon>Bacillati</taxon>
        <taxon>Actinomycetota</taxon>
        <taxon>Actinomycetes</taxon>
        <taxon>Micrococcales</taxon>
        <taxon>Dermacoccaceae</taxon>
        <taxon>Metallococcus</taxon>
    </lineage>
</organism>
<name>A0A967B096_9MICO</name>
<comment type="similarity">
    <text evidence="3">Belongs to the acetyltransferase family. RimJ subfamily.</text>
</comment>
<sequence>MIDRPWPVALAGEWRGRRIVLRPLRVHADRREFLLLRQDNAAWNGPWDSSTPNRAAKSMSFAQLVRRQDEEAKAGRLLPFALEVDGALAGQVHLSGISRGALLSGALGYWIAESLAGQGITPYAVALVNDHAFGPLGLHRVEVNVRPDNTASLRVVAKLRMRDEGVRRAYLHVDGRWHDHRSFALTVEDLAGRTAVERLSRFV</sequence>
<accession>A0A967B096</accession>
<evidence type="ECO:0000313" key="6">
    <source>
        <dbReference type="Proteomes" id="UP000744769"/>
    </source>
</evidence>
<keyword evidence="2" id="KW-0012">Acyltransferase</keyword>
<dbReference type="GO" id="GO:0005737">
    <property type="term" value="C:cytoplasm"/>
    <property type="evidence" value="ECO:0007669"/>
    <property type="project" value="TreeGrafter"/>
</dbReference>
<evidence type="ECO:0000259" key="4">
    <source>
        <dbReference type="PROSITE" id="PS51186"/>
    </source>
</evidence>
<evidence type="ECO:0000256" key="3">
    <source>
        <dbReference type="ARBA" id="ARBA00038502"/>
    </source>
</evidence>
<dbReference type="Proteomes" id="UP000744769">
    <property type="component" value="Unassembled WGS sequence"/>
</dbReference>
<dbReference type="GO" id="GO:0008999">
    <property type="term" value="F:protein-N-terminal-alanine acetyltransferase activity"/>
    <property type="evidence" value="ECO:0007669"/>
    <property type="project" value="TreeGrafter"/>
</dbReference>
<feature type="domain" description="N-acetyltransferase" evidence="4">
    <location>
        <begin position="19"/>
        <end position="188"/>
    </location>
</feature>
<evidence type="ECO:0000256" key="2">
    <source>
        <dbReference type="ARBA" id="ARBA00023315"/>
    </source>
</evidence>
<dbReference type="InterPro" id="IPR000182">
    <property type="entry name" value="GNAT_dom"/>
</dbReference>
<dbReference type="PANTHER" id="PTHR43792">
    <property type="entry name" value="GNAT FAMILY, PUTATIVE (AFU_ORTHOLOGUE AFUA_3G00765)-RELATED-RELATED"/>
    <property type="match status" value="1"/>
</dbReference>
<dbReference type="PANTHER" id="PTHR43792:SF8">
    <property type="entry name" value="[RIBOSOMAL PROTEIN US5]-ALANINE N-ACETYLTRANSFERASE"/>
    <property type="match status" value="1"/>
</dbReference>
<keyword evidence="1" id="KW-0808">Transferase</keyword>
<reference evidence="5" key="1">
    <citation type="submission" date="2020-03" db="EMBL/GenBank/DDBJ databases">
        <title>Draft sequencing of Calidifontibacter sp. DB0510.</title>
        <authorList>
            <person name="Kim D.-U."/>
        </authorList>
    </citation>
    <scope>NUCLEOTIDE SEQUENCE</scope>
    <source>
        <strain evidence="5">DB0510</strain>
    </source>
</reference>
<dbReference type="PROSITE" id="PS51186">
    <property type="entry name" value="GNAT"/>
    <property type="match status" value="1"/>
</dbReference>
<evidence type="ECO:0000256" key="1">
    <source>
        <dbReference type="ARBA" id="ARBA00022679"/>
    </source>
</evidence>
<keyword evidence="6" id="KW-1185">Reference proteome</keyword>